<dbReference type="SMART" id="SM00842">
    <property type="entry name" value="FtsA"/>
    <property type="match status" value="1"/>
</dbReference>
<dbReference type="GO" id="GO:0032153">
    <property type="term" value="C:cell division site"/>
    <property type="evidence" value="ECO:0007669"/>
    <property type="project" value="UniProtKB-UniRule"/>
</dbReference>
<dbReference type="Gene3D" id="3.30.1490.110">
    <property type="match status" value="1"/>
</dbReference>
<dbReference type="GO" id="GO:0043093">
    <property type="term" value="P:FtsZ-dependent cytokinesis"/>
    <property type="evidence" value="ECO:0007669"/>
    <property type="project" value="UniProtKB-UniRule"/>
</dbReference>
<dbReference type="NCBIfam" id="TIGR01174">
    <property type="entry name" value="ftsA"/>
    <property type="match status" value="1"/>
</dbReference>
<dbReference type="Pfam" id="PF02491">
    <property type="entry name" value="SHS2_FTSA"/>
    <property type="match status" value="1"/>
</dbReference>
<keyword evidence="1 5" id="KW-1003">Cell membrane</keyword>
<gene>
    <name evidence="5" type="primary">ftsA</name>
    <name evidence="8" type="ORF">A2V72_01005</name>
</gene>
<comment type="function">
    <text evidence="5 6">Cell division protein that is involved in the assembly of the Z ring. May serve as a membrane anchor for the Z ring.</text>
</comment>
<evidence type="ECO:0000256" key="4">
    <source>
        <dbReference type="ARBA" id="ARBA00023306"/>
    </source>
</evidence>
<dbReference type="PANTHER" id="PTHR32432">
    <property type="entry name" value="CELL DIVISION PROTEIN FTSA-RELATED"/>
    <property type="match status" value="1"/>
</dbReference>
<evidence type="ECO:0000256" key="3">
    <source>
        <dbReference type="ARBA" id="ARBA00023136"/>
    </source>
</evidence>
<feature type="domain" description="SHS2" evidence="7">
    <location>
        <begin position="7"/>
        <end position="196"/>
    </location>
</feature>
<dbReference type="Proteomes" id="UP000178893">
    <property type="component" value="Unassembled WGS sequence"/>
</dbReference>
<evidence type="ECO:0000256" key="1">
    <source>
        <dbReference type="ARBA" id="ARBA00022475"/>
    </source>
</evidence>
<organism evidence="8 9">
    <name type="scientific">Candidatus Nealsonbacteria bacterium RBG_13_37_56</name>
    <dbReference type="NCBI Taxonomy" id="1801661"/>
    <lineage>
        <taxon>Bacteria</taxon>
        <taxon>Candidatus Nealsoniibacteriota</taxon>
    </lineage>
</organism>
<dbReference type="AlphaFoldDB" id="A0A1G2DYX7"/>
<comment type="caution">
    <text evidence="8">The sequence shown here is derived from an EMBL/GenBank/DDBJ whole genome shotgun (WGS) entry which is preliminary data.</text>
</comment>
<evidence type="ECO:0000313" key="8">
    <source>
        <dbReference type="EMBL" id="OGZ18251.1"/>
    </source>
</evidence>
<dbReference type="HAMAP" id="MF_02033">
    <property type="entry name" value="FtsA"/>
    <property type="match status" value="1"/>
</dbReference>
<evidence type="ECO:0000256" key="5">
    <source>
        <dbReference type="HAMAP-Rule" id="MF_02033"/>
    </source>
</evidence>
<dbReference type="Pfam" id="PF14450">
    <property type="entry name" value="FtsA"/>
    <property type="match status" value="1"/>
</dbReference>
<dbReference type="EMBL" id="MHLW01000008">
    <property type="protein sequence ID" value="OGZ18251.1"/>
    <property type="molecule type" value="Genomic_DNA"/>
</dbReference>
<comment type="subunit">
    <text evidence="5">Self-interacts. Interacts with FtsZ.</text>
</comment>
<dbReference type="InterPro" id="IPR020823">
    <property type="entry name" value="Cell_div_FtsA"/>
</dbReference>
<proteinExistence type="inferred from homology"/>
<evidence type="ECO:0000259" key="7">
    <source>
        <dbReference type="SMART" id="SM00842"/>
    </source>
</evidence>
<evidence type="ECO:0000256" key="2">
    <source>
        <dbReference type="ARBA" id="ARBA00022618"/>
    </source>
</evidence>
<dbReference type="InterPro" id="IPR050696">
    <property type="entry name" value="FtsA/MreB"/>
</dbReference>
<dbReference type="InterPro" id="IPR003494">
    <property type="entry name" value="SHS2_FtsA"/>
</dbReference>
<dbReference type="PANTHER" id="PTHR32432:SF4">
    <property type="entry name" value="CELL DIVISION PROTEIN FTSA"/>
    <property type="match status" value="1"/>
</dbReference>
<keyword evidence="3 5" id="KW-0472">Membrane</keyword>
<sequence>MAKPYIITGLDIGSGYIKLLSVSKKSGEENFEILSQLQEPSLGIRKGVIINVPKVAESISSLIKKAEQDSGIKINNVYANINGGHIYSTYSKGLVSVSRADRKISEEDVERVLQAARAISLSSNKEIIHTFPKEFIVDGEGGVREAVGMEGVRLEAETLLLCGFSPYIKNSTQAILGSGVQVGELISDPLASARAVLTPKEKELGVCILDIGAATTGMGVFEEGSLIHAAVFPVGSSHITNDIAICLKTDINTAEKIKLEFATCKDISKKEKKTEKKIKLEGEETLSFSVDLLSDIVEARVSEILDLTNKELKKISRQEMLPAGIVLTGGGVKLPGIKDLTKKRLKLPCRIGTAEGFSGFHADPSLSTLCGLILEGIDLEEEQGSFPGSNKGIRNRLKNIFRIFIP</sequence>
<comment type="similarity">
    <text evidence="5 6">Belongs to the FtsA/MreB family.</text>
</comment>
<protein>
    <recommendedName>
        <fullName evidence="5 6">Cell division protein FtsA</fullName>
    </recommendedName>
</protein>
<name>A0A1G2DYX7_9BACT</name>
<dbReference type="InterPro" id="IPR043129">
    <property type="entry name" value="ATPase_NBD"/>
</dbReference>
<evidence type="ECO:0000313" key="9">
    <source>
        <dbReference type="Proteomes" id="UP000178893"/>
    </source>
</evidence>
<dbReference type="CDD" id="cd24048">
    <property type="entry name" value="ASKHA_NBD_FtsA"/>
    <property type="match status" value="1"/>
</dbReference>
<dbReference type="GO" id="GO:0009898">
    <property type="term" value="C:cytoplasmic side of plasma membrane"/>
    <property type="evidence" value="ECO:0007669"/>
    <property type="project" value="UniProtKB-UniRule"/>
</dbReference>
<keyword evidence="4 5" id="KW-0131">Cell cycle</keyword>
<accession>A0A1G2DYX7</accession>
<comment type="subcellular location">
    <subcellularLocation>
        <location evidence="5">Cell membrane</location>
        <topology evidence="5">Peripheral membrane protein</topology>
        <orientation evidence="5">Cytoplasmic side</orientation>
    </subcellularLocation>
    <text evidence="5">Localizes to the Z ring in an FtsZ-dependent manner. Targeted to the membrane through a conserved C-terminal amphipathic helix.</text>
</comment>
<dbReference type="SUPFAM" id="SSF53067">
    <property type="entry name" value="Actin-like ATPase domain"/>
    <property type="match status" value="2"/>
</dbReference>
<dbReference type="Gene3D" id="3.30.420.40">
    <property type="match status" value="2"/>
</dbReference>
<keyword evidence="2 5" id="KW-0132">Cell division</keyword>
<evidence type="ECO:0000256" key="6">
    <source>
        <dbReference type="PIRNR" id="PIRNR003101"/>
    </source>
</evidence>
<reference evidence="8 9" key="1">
    <citation type="journal article" date="2016" name="Nat. Commun.">
        <title>Thousands of microbial genomes shed light on interconnected biogeochemical processes in an aquifer system.</title>
        <authorList>
            <person name="Anantharaman K."/>
            <person name="Brown C.T."/>
            <person name="Hug L.A."/>
            <person name="Sharon I."/>
            <person name="Castelle C.J."/>
            <person name="Probst A.J."/>
            <person name="Thomas B.C."/>
            <person name="Singh A."/>
            <person name="Wilkins M.J."/>
            <person name="Karaoz U."/>
            <person name="Brodie E.L."/>
            <person name="Williams K.H."/>
            <person name="Hubbard S.S."/>
            <person name="Banfield J.F."/>
        </authorList>
    </citation>
    <scope>NUCLEOTIDE SEQUENCE [LARGE SCALE GENOMIC DNA]</scope>
</reference>
<dbReference type="PIRSF" id="PIRSF003101">
    <property type="entry name" value="FtsA"/>
    <property type="match status" value="1"/>
</dbReference>